<dbReference type="VEuPathDB" id="FungiDB:PV08_01439"/>
<dbReference type="GO" id="GO:0019825">
    <property type="term" value="F:oxygen binding"/>
    <property type="evidence" value="ECO:0007669"/>
    <property type="project" value="InterPro"/>
</dbReference>
<dbReference type="GO" id="GO:0020037">
    <property type="term" value="F:heme binding"/>
    <property type="evidence" value="ECO:0007669"/>
    <property type="project" value="InterPro"/>
</dbReference>
<dbReference type="Pfam" id="PF11563">
    <property type="entry name" value="Protoglobin"/>
    <property type="match status" value="1"/>
</dbReference>
<dbReference type="InterPro" id="IPR044398">
    <property type="entry name" value="Globin-sensor_dom"/>
</dbReference>
<dbReference type="PANTHER" id="PTHR42071:SF1">
    <property type="entry name" value="GLOBIN-SENSOR DOMAIN-CONTAINING PROTEIN"/>
    <property type="match status" value="1"/>
</dbReference>
<dbReference type="AlphaFoldDB" id="A0A0D1YZW3"/>
<name>A0A0D1YZW3_9EURO</name>
<dbReference type="OrthoDB" id="10027058at2759"/>
<protein>
    <recommendedName>
        <fullName evidence="1">Globin-sensor domain-containing protein</fullName>
    </recommendedName>
</protein>
<gene>
    <name evidence="2" type="ORF">PV08_01439</name>
</gene>
<reference evidence="2 3" key="1">
    <citation type="submission" date="2015-01" db="EMBL/GenBank/DDBJ databases">
        <title>The Genome Sequence of Exophiala spinifera CBS89968.</title>
        <authorList>
            <consortium name="The Broad Institute Genomics Platform"/>
            <person name="Cuomo C."/>
            <person name="de Hoog S."/>
            <person name="Gorbushina A."/>
            <person name="Stielow B."/>
            <person name="Teixiera M."/>
            <person name="Abouelleil A."/>
            <person name="Chapman S.B."/>
            <person name="Priest M."/>
            <person name="Young S.K."/>
            <person name="Wortman J."/>
            <person name="Nusbaum C."/>
            <person name="Birren B."/>
        </authorList>
    </citation>
    <scope>NUCLEOTIDE SEQUENCE [LARGE SCALE GENOMIC DNA]</scope>
    <source>
        <strain evidence="2 3">CBS 89968</strain>
    </source>
</reference>
<dbReference type="EMBL" id="KN847492">
    <property type="protein sequence ID" value="KIW20861.1"/>
    <property type="molecule type" value="Genomic_DNA"/>
</dbReference>
<dbReference type="InterPro" id="IPR012292">
    <property type="entry name" value="Globin/Proto"/>
</dbReference>
<dbReference type="Gene3D" id="1.10.490.10">
    <property type="entry name" value="Globins"/>
    <property type="match status" value="1"/>
</dbReference>
<dbReference type="PANTHER" id="PTHR42071">
    <property type="entry name" value="PROTOGLOBIN DOMAIN-CONTAINING PROTEIN"/>
    <property type="match status" value="1"/>
</dbReference>
<dbReference type="Proteomes" id="UP000053328">
    <property type="component" value="Unassembled WGS sequence"/>
</dbReference>
<feature type="domain" description="Globin-sensor" evidence="1">
    <location>
        <begin position="108"/>
        <end position="297"/>
    </location>
</feature>
<evidence type="ECO:0000313" key="3">
    <source>
        <dbReference type="Proteomes" id="UP000053328"/>
    </source>
</evidence>
<dbReference type="HOGENOM" id="CLU_063074_1_1_1"/>
<accession>A0A0D1YZW3</accession>
<keyword evidence="3" id="KW-1185">Reference proteome</keyword>
<proteinExistence type="predicted"/>
<evidence type="ECO:0000259" key="1">
    <source>
        <dbReference type="Pfam" id="PF11563"/>
    </source>
</evidence>
<organism evidence="2 3">
    <name type="scientific">Exophiala spinifera</name>
    <dbReference type="NCBI Taxonomy" id="91928"/>
    <lineage>
        <taxon>Eukaryota</taxon>
        <taxon>Fungi</taxon>
        <taxon>Dikarya</taxon>
        <taxon>Ascomycota</taxon>
        <taxon>Pezizomycotina</taxon>
        <taxon>Eurotiomycetes</taxon>
        <taxon>Chaetothyriomycetidae</taxon>
        <taxon>Chaetothyriales</taxon>
        <taxon>Herpotrichiellaceae</taxon>
        <taxon>Exophiala</taxon>
    </lineage>
</organism>
<evidence type="ECO:0000313" key="2">
    <source>
        <dbReference type="EMBL" id="KIW20861.1"/>
    </source>
</evidence>
<dbReference type="RefSeq" id="XP_016241077.1">
    <property type="nucleotide sequence ID" value="XM_016375801.1"/>
</dbReference>
<sequence length="302" mass="34521">MCCKRDLAALRVKLIHRKPSWAVFVRRLPQRQSVSESEQVIYKSVHPPQLTVRSVFFEADYIQKKYDFPALPKKKGFAILVLYNKTRLDSTATMQHIDGALITHDLPARMAYLQSFLQWDPEKDGPLIEACKPVLAPLLNGIVDAVYEHLLKYDITAATFAPAQSADGASVDVRELNIDHANIKFRKDFLKGYLVRLVSNHDWTPGSKFWDYIDKVGKAHTGSMDSGLKHRKNKPPLFVEYRDINLLLGWVENAVTDIVMGVEALDVKTKVDILKALNKYWWLQNDLFARHYVNDLSEVTPS</sequence>
<dbReference type="GeneID" id="27328522"/>